<sequence length="79" mass="8704">MNDQSSTSTHGKSEKHQRCELCNVPIFGNPRSDIRSSDVFHGKGSVLCNKCAPILKNMPTKQAVQALDNASEIYIKAKE</sequence>
<comment type="caution">
    <text evidence="1">The sequence shown here is derived from an EMBL/GenBank/DDBJ whole genome shotgun (WGS) entry which is preliminary data.</text>
</comment>
<proteinExistence type="predicted"/>
<evidence type="ECO:0000313" key="2">
    <source>
        <dbReference type="Proteomes" id="UP000679179"/>
    </source>
</evidence>
<protein>
    <submittedName>
        <fullName evidence="1">Uncharacterized protein</fullName>
    </submittedName>
</protein>
<gene>
    <name evidence="1" type="ORF">CPJCM30710_11210</name>
</gene>
<organism evidence="1 2">
    <name type="scientific">Clostridium polyendosporum</name>
    <dbReference type="NCBI Taxonomy" id="69208"/>
    <lineage>
        <taxon>Bacteria</taxon>
        <taxon>Bacillati</taxon>
        <taxon>Bacillota</taxon>
        <taxon>Clostridia</taxon>
        <taxon>Eubacteriales</taxon>
        <taxon>Clostridiaceae</taxon>
        <taxon>Clostridium</taxon>
    </lineage>
</organism>
<dbReference type="Proteomes" id="UP000679179">
    <property type="component" value="Unassembled WGS sequence"/>
</dbReference>
<keyword evidence="2" id="KW-1185">Reference proteome</keyword>
<dbReference type="EMBL" id="BOPZ01000006">
    <property type="protein sequence ID" value="GIM28455.1"/>
    <property type="molecule type" value="Genomic_DNA"/>
</dbReference>
<dbReference type="AlphaFoldDB" id="A0A919VFI4"/>
<dbReference type="RefSeq" id="WP_212903177.1">
    <property type="nucleotide sequence ID" value="NZ_BOPZ01000006.1"/>
</dbReference>
<reference evidence="1" key="1">
    <citation type="submission" date="2021-03" db="EMBL/GenBank/DDBJ databases">
        <title>Taxonomic study of Clostridium polyendosporum from meadow-gley soil under rice.</title>
        <authorList>
            <person name="Kobayashi H."/>
            <person name="Tanizawa Y."/>
            <person name="Yagura M."/>
        </authorList>
    </citation>
    <scope>NUCLEOTIDE SEQUENCE</scope>
    <source>
        <strain evidence="1">JCM 30710</strain>
    </source>
</reference>
<name>A0A919VFI4_9CLOT</name>
<accession>A0A919VFI4</accession>
<evidence type="ECO:0000313" key="1">
    <source>
        <dbReference type="EMBL" id="GIM28455.1"/>
    </source>
</evidence>